<evidence type="ECO:0000313" key="2">
    <source>
        <dbReference type="Proteomes" id="UP000805193"/>
    </source>
</evidence>
<sequence length="144" mass="15818">MAAANLVGGVESGHLWSPAVFSREETRACIAIINVMKATARDCALADGDVDTQKRLTDEKLLAHCIRRKTQNSAETLNSKIWLLCPNTRFASRTLVETATALSVLRSSECFRLKELSRLGTSVTYESGECLPEKQQRHLLIAAA</sequence>
<evidence type="ECO:0000313" key="1">
    <source>
        <dbReference type="EMBL" id="KAG0435469.1"/>
    </source>
</evidence>
<keyword evidence="2" id="KW-1185">Reference proteome</keyword>
<dbReference type="Proteomes" id="UP000805193">
    <property type="component" value="Unassembled WGS sequence"/>
</dbReference>
<dbReference type="EMBL" id="JABSTQ010007602">
    <property type="protein sequence ID" value="KAG0435469.1"/>
    <property type="molecule type" value="Genomic_DNA"/>
</dbReference>
<proteinExistence type="predicted"/>
<comment type="caution">
    <text evidence="1">The sequence shown here is derived from an EMBL/GenBank/DDBJ whole genome shotgun (WGS) entry which is preliminary data.</text>
</comment>
<reference evidence="1 2" key="1">
    <citation type="journal article" date="2020" name="Cell">
        <title>Large-Scale Comparative Analyses of Tick Genomes Elucidate Their Genetic Diversity and Vector Capacities.</title>
        <authorList>
            <consortium name="Tick Genome and Microbiome Consortium (TIGMIC)"/>
            <person name="Jia N."/>
            <person name="Wang J."/>
            <person name="Shi W."/>
            <person name="Du L."/>
            <person name="Sun Y."/>
            <person name="Zhan W."/>
            <person name="Jiang J.F."/>
            <person name="Wang Q."/>
            <person name="Zhang B."/>
            <person name="Ji P."/>
            <person name="Bell-Sakyi L."/>
            <person name="Cui X.M."/>
            <person name="Yuan T.T."/>
            <person name="Jiang B.G."/>
            <person name="Yang W.F."/>
            <person name="Lam T.T."/>
            <person name="Chang Q.C."/>
            <person name="Ding S.J."/>
            <person name="Wang X.J."/>
            <person name="Zhu J.G."/>
            <person name="Ruan X.D."/>
            <person name="Zhao L."/>
            <person name="Wei J.T."/>
            <person name="Ye R.Z."/>
            <person name="Que T.C."/>
            <person name="Du C.H."/>
            <person name="Zhou Y.H."/>
            <person name="Cheng J.X."/>
            <person name="Dai P.F."/>
            <person name="Guo W.B."/>
            <person name="Han X.H."/>
            <person name="Huang E.J."/>
            <person name="Li L.F."/>
            <person name="Wei W."/>
            <person name="Gao Y.C."/>
            <person name="Liu J.Z."/>
            <person name="Shao H.Z."/>
            <person name="Wang X."/>
            <person name="Wang C.C."/>
            <person name="Yang T.C."/>
            <person name="Huo Q.B."/>
            <person name="Li W."/>
            <person name="Chen H.Y."/>
            <person name="Chen S.E."/>
            <person name="Zhou L.G."/>
            <person name="Ni X.B."/>
            <person name="Tian J.H."/>
            <person name="Sheng Y."/>
            <person name="Liu T."/>
            <person name="Pan Y.S."/>
            <person name="Xia L.Y."/>
            <person name="Li J."/>
            <person name="Zhao F."/>
            <person name="Cao W.C."/>
        </authorList>
    </citation>
    <scope>NUCLEOTIDE SEQUENCE [LARGE SCALE GENOMIC DNA]</scope>
    <source>
        <strain evidence="1">Iper-2018</strain>
    </source>
</reference>
<name>A0AC60QLI1_IXOPE</name>
<accession>A0AC60QLI1</accession>
<protein>
    <submittedName>
        <fullName evidence="1">Uncharacterized protein</fullName>
    </submittedName>
</protein>
<gene>
    <name evidence="1" type="ORF">HPB47_018461</name>
</gene>
<organism evidence="1 2">
    <name type="scientific">Ixodes persulcatus</name>
    <name type="common">Taiga tick</name>
    <dbReference type="NCBI Taxonomy" id="34615"/>
    <lineage>
        <taxon>Eukaryota</taxon>
        <taxon>Metazoa</taxon>
        <taxon>Ecdysozoa</taxon>
        <taxon>Arthropoda</taxon>
        <taxon>Chelicerata</taxon>
        <taxon>Arachnida</taxon>
        <taxon>Acari</taxon>
        <taxon>Parasitiformes</taxon>
        <taxon>Ixodida</taxon>
        <taxon>Ixodoidea</taxon>
        <taxon>Ixodidae</taxon>
        <taxon>Ixodinae</taxon>
        <taxon>Ixodes</taxon>
    </lineage>
</organism>